<proteinExistence type="predicted"/>
<feature type="region of interest" description="Disordered" evidence="1">
    <location>
        <begin position="48"/>
        <end position="68"/>
    </location>
</feature>
<evidence type="ECO:0000256" key="1">
    <source>
        <dbReference type="SAM" id="MobiDB-lite"/>
    </source>
</evidence>
<accession>A0A1K0IEE6</accession>
<dbReference type="EMBL" id="FMSH01000154">
    <property type="protein sequence ID" value="SCU75556.1"/>
    <property type="molecule type" value="Genomic_DNA"/>
</dbReference>
<sequence>MALPHYAYRDPLDQLIKAEEFTCRGCANQARNELFGTVVFTCSLKNADGTPKKHGRRCPKYQEQGRDA</sequence>
<protein>
    <submittedName>
        <fullName evidence="2">Uncharacterized protein</fullName>
    </submittedName>
</protein>
<dbReference type="RefSeq" id="WP_340524131.1">
    <property type="nucleotide sequence ID" value="NZ_FMSH01000154.1"/>
</dbReference>
<reference evidence="2" key="1">
    <citation type="submission" date="2016-09" db="EMBL/GenBank/DDBJ databases">
        <authorList>
            <person name="Capua I."/>
            <person name="De Benedictis P."/>
            <person name="Joannis T."/>
            <person name="Lombin L.H."/>
            <person name="Cattoli G."/>
        </authorList>
    </citation>
    <scope>NUCLEOTIDE SEQUENCE</scope>
    <source>
        <strain evidence="2">B9</strain>
    </source>
</reference>
<organism evidence="2">
    <name type="scientific">Cupriavidus necator</name>
    <name type="common">Alcaligenes eutrophus</name>
    <name type="synonym">Ralstonia eutropha</name>
    <dbReference type="NCBI Taxonomy" id="106590"/>
    <lineage>
        <taxon>Bacteria</taxon>
        <taxon>Pseudomonadati</taxon>
        <taxon>Pseudomonadota</taxon>
        <taxon>Betaproteobacteria</taxon>
        <taxon>Burkholderiales</taxon>
        <taxon>Burkholderiaceae</taxon>
        <taxon>Cupriavidus</taxon>
    </lineage>
</organism>
<dbReference type="AlphaFoldDB" id="A0A1K0IEE6"/>
<name>A0A1K0IEE6_CUPNE</name>
<gene>
    <name evidence="2" type="ORF">CNECB9_2370130</name>
</gene>
<evidence type="ECO:0000313" key="2">
    <source>
        <dbReference type="EMBL" id="SCU75556.1"/>
    </source>
</evidence>